<dbReference type="SUPFAM" id="SSF53383">
    <property type="entry name" value="PLP-dependent transferases"/>
    <property type="match status" value="1"/>
</dbReference>
<dbReference type="InterPro" id="IPR005814">
    <property type="entry name" value="Aminotrans_3"/>
</dbReference>
<comment type="similarity">
    <text evidence="2 4">Belongs to the class-III pyridoxal-phosphate-dependent aminotransferase family.</text>
</comment>
<gene>
    <name evidence="5" type="ORF">RGD00_05455</name>
</gene>
<dbReference type="InterPro" id="IPR015422">
    <property type="entry name" value="PyrdxlP-dep_Trfase_small"/>
</dbReference>
<reference evidence="5 6" key="1">
    <citation type="submission" date="2023-09" db="EMBL/GenBank/DDBJ databases">
        <title>Xinfangfangia sedmenti sp. nov., isolated the sedment.</title>
        <authorList>
            <person name="Xu L."/>
        </authorList>
    </citation>
    <scope>NUCLEOTIDE SEQUENCE [LARGE SCALE GENOMIC DNA]</scope>
    <source>
        <strain evidence="5 6">LG-4</strain>
    </source>
</reference>
<dbReference type="EMBL" id="JAVKPH010000004">
    <property type="protein sequence ID" value="MDR5652038.1"/>
    <property type="molecule type" value="Genomic_DNA"/>
</dbReference>
<evidence type="ECO:0000256" key="4">
    <source>
        <dbReference type="RuleBase" id="RU003560"/>
    </source>
</evidence>
<dbReference type="Proteomes" id="UP001247754">
    <property type="component" value="Unassembled WGS sequence"/>
</dbReference>
<keyword evidence="6" id="KW-1185">Reference proteome</keyword>
<organism evidence="5 6">
    <name type="scientific">Ruixingdingia sedimenti</name>
    <dbReference type="NCBI Taxonomy" id="3073604"/>
    <lineage>
        <taxon>Bacteria</taxon>
        <taxon>Pseudomonadati</taxon>
        <taxon>Pseudomonadota</taxon>
        <taxon>Alphaproteobacteria</taxon>
        <taxon>Rhodobacterales</taxon>
        <taxon>Paracoccaceae</taxon>
        <taxon>Ruixingdingia</taxon>
    </lineage>
</organism>
<dbReference type="Gene3D" id="3.40.640.10">
    <property type="entry name" value="Type I PLP-dependent aspartate aminotransferase-like (Major domain)"/>
    <property type="match status" value="1"/>
</dbReference>
<dbReference type="PIRSF" id="PIRSF000521">
    <property type="entry name" value="Transaminase_4ab_Lys_Orn"/>
    <property type="match status" value="1"/>
</dbReference>
<dbReference type="PROSITE" id="PS00600">
    <property type="entry name" value="AA_TRANSFER_CLASS_3"/>
    <property type="match status" value="1"/>
</dbReference>
<dbReference type="InterPro" id="IPR049704">
    <property type="entry name" value="Aminotrans_3_PPA_site"/>
</dbReference>
<accession>A0ABU1F589</accession>
<comment type="cofactor">
    <cofactor evidence="1">
        <name>pyridoxal 5'-phosphate</name>
        <dbReference type="ChEBI" id="CHEBI:597326"/>
    </cofactor>
</comment>
<dbReference type="PANTHER" id="PTHR45688:SF13">
    <property type="entry name" value="ALANINE--GLYOXYLATE AMINOTRANSFERASE 2-LIKE"/>
    <property type="match status" value="1"/>
</dbReference>
<dbReference type="Gene3D" id="3.90.1150.10">
    <property type="entry name" value="Aspartate Aminotransferase, domain 1"/>
    <property type="match status" value="1"/>
</dbReference>
<evidence type="ECO:0000256" key="3">
    <source>
        <dbReference type="ARBA" id="ARBA00022898"/>
    </source>
</evidence>
<evidence type="ECO:0000313" key="5">
    <source>
        <dbReference type="EMBL" id="MDR5652038.1"/>
    </source>
</evidence>
<keyword evidence="5" id="KW-0032">Aminotransferase</keyword>
<sequence length="466" mass="49803">MSTETDPAPRARGILDMNSFDLGSGEVSPAVRRRLANLGSASVLFYRNPIEMVSAEGAWMIARDGQRYLDMYNNVPVVGHGHPEVIEAVTRQMRQLNTHTRYVVGVVDDYIEALKATLPAGLDNVVLTCSGSEANDLAMRLARRVSGGQGIIVTENAYHGNTAIVTEVSPAAIRNTALAEHVVTVPAPSRENFGDDIAGGFAGAVEAAIRQLRRRGIAPAALLVDTIFSSDGVHADPAGFLVPAVAAMRKAGGLFIADEVQPGFGRTGEAFWAVQRHGIEPDILTMGKPMGNGFPMAAMATHPEYLDAYCDDYGYFNTFGGNPVAAAAGHATLRVIQREGLMENARDIGARLRAELRAIADRSPCLAAVRGTGLFIGIDVCEPDRPRTPAPERTLRILEALQGRNILTGSAGKFGATIRVRPPLCITRDQADIFIDTFSAIMSEMEGGDAGYAASGRYRPAGHEYV</sequence>
<comment type="caution">
    <text evidence="5">The sequence shown here is derived from an EMBL/GenBank/DDBJ whole genome shotgun (WGS) entry which is preliminary data.</text>
</comment>
<evidence type="ECO:0000313" key="6">
    <source>
        <dbReference type="Proteomes" id="UP001247754"/>
    </source>
</evidence>
<keyword evidence="3 4" id="KW-0663">Pyridoxal phosphate</keyword>
<dbReference type="GO" id="GO:0008483">
    <property type="term" value="F:transaminase activity"/>
    <property type="evidence" value="ECO:0007669"/>
    <property type="project" value="UniProtKB-KW"/>
</dbReference>
<protein>
    <submittedName>
        <fullName evidence="5">Aspartate aminotransferase family protein</fullName>
    </submittedName>
</protein>
<name>A0ABU1F589_9RHOB</name>
<dbReference type="InterPro" id="IPR015424">
    <property type="entry name" value="PyrdxlP-dep_Trfase"/>
</dbReference>
<keyword evidence="5" id="KW-0808">Transferase</keyword>
<proteinExistence type="inferred from homology"/>
<dbReference type="InterPro" id="IPR015421">
    <property type="entry name" value="PyrdxlP-dep_Trfase_major"/>
</dbReference>
<evidence type="ECO:0000256" key="1">
    <source>
        <dbReference type="ARBA" id="ARBA00001933"/>
    </source>
</evidence>
<evidence type="ECO:0000256" key="2">
    <source>
        <dbReference type="ARBA" id="ARBA00008954"/>
    </source>
</evidence>
<dbReference type="RefSeq" id="WP_310456283.1">
    <property type="nucleotide sequence ID" value="NZ_JAVKPH010000004.1"/>
</dbReference>
<dbReference type="CDD" id="cd00610">
    <property type="entry name" value="OAT_like"/>
    <property type="match status" value="1"/>
</dbReference>
<dbReference type="PANTHER" id="PTHR45688">
    <property type="match status" value="1"/>
</dbReference>
<dbReference type="Pfam" id="PF00202">
    <property type="entry name" value="Aminotran_3"/>
    <property type="match status" value="1"/>
</dbReference>